<dbReference type="Proteomes" id="UP001431199">
    <property type="component" value="Unassembled WGS sequence"/>
</dbReference>
<evidence type="ECO:0000313" key="10">
    <source>
        <dbReference type="Proteomes" id="UP001431199"/>
    </source>
</evidence>
<dbReference type="PANTHER" id="PTHR30193:SF41">
    <property type="entry name" value="DIACETYLCHITOBIOSE UPTAKE SYSTEM PERMEASE PROTEIN NGCF"/>
    <property type="match status" value="1"/>
</dbReference>
<feature type="transmembrane region" description="Helical" evidence="7">
    <location>
        <begin position="163"/>
        <end position="182"/>
    </location>
</feature>
<dbReference type="PANTHER" id="PTHR30193">
    <property type="entry name" value="ABC TRANSPORTER PERMEASE PROTEIN"/>
    <property type="match status" value="1"/>
</dbReference>
<evidence type="ECO:0000256" key="2">
    <source>
        <dbReference type="ARBA" id="ARBA00022448"/>
    </source>
</evidence>
<proteinExistence type="inferred from homology"/>
<dbReference type="InterPro" id="IPR035906">
    <property type="entry name" value="MetI-like_sf"/>
</dbReference>
<evidence type="ECO:0000259" key="8">
    <source>
        <dbReference type="PROSITE" id="PS50928"/>
    </source>
</evidence>
<evidence type="ECO:0000256" key="6">
    <source>
        <dbReference type="ARBA" id="ARBA00023136"/>
    </source>
</evidence>
<dbReference type="PROSITE" id="PS50928">
    <property type="entry name" value="ABC_TM1"/>
    <property type="match status" value="1"/>
</dbReference>
<evidence type="ECO:0000256" key="5">
    <source>
        <dbReference type="ARBA" id="ARBA00022989"/>
    </source>
</evidence>
<keyword evidence="10" id="KW-1185">Reference proteome</keyword>
<feature type="domain" description="ABC transmembrane type-1" evidence="8">
    <location>
        <begin position="85"/>
        <end position="298"/>
    </location>
</feature>
<evidence type="ECO:0000313" key="9">
    <source>
        <dbReference type="EMBL" id="MCT7399623.1"/>
    </source>
</evidence>
<dbReference type="CDD" id="cd06261">
    <property type="entry name" value="TM_PBP2"/>
    <property type="match status" value="1"/>
</dbReference>
<feature type="transmembrane region" description="Helical" evidence="7">
    <location>
        <begin position="225"/>
        <end position="246"/>
    </location>
</feature>
<feature type="transmembrane region" description="Helical" evidence="7">
    <location>
        <begin position="26"/>
        <end position="44"/>
    </location>
</feature>
<keyword evidence="2 7" id="KW-0813">Transport</keyword>
<dbReference type="InterPro" id="IPR000515">
    <property type="entry name" value="MetI-like"/>
</dbReference>
<comment type="caution">
    <text evidence="9">The sequence shown here is derived from an EMBL/GenBank/DDBJ whole genome shotgun (WGS) entry which is preliminary data.</text>
</comment>
<name>A0ABT2M5T6_9FIRM</name>
<dbReference type="Pfam" id="PF00528">
    <property type="entry name" value="BPD_transp_1"/>
    <property type="match status" value="1"/>
</dbReference>
<gene>
    <name evidence="9" type="ORF">N5B56_11090</name>
</gene>
<feature type="transmembrane region" description="Helical" evidence="7">
    <location>
        <begin position="275"/>
        <end position="301"/>
    </location>
</feature>
<keyword evidence="5 7" id="KW-1133">Transmembrane helix</keyword>
<keyword evidence="3" id="KW-1003">Cell membrane</keyword>
<evidence type="ECO:0000256" key="1">
    <source>
        <dbReference type="ARBA" id="ARBA00004651"/>
    </source>
</evidence>
<protein>
    <submittedName>
        <fullName evidence="9">Sugar ABC transporter permease</fullName>
    </submittedName>
</protein>
<feature type="transmembrane region" description="Helical" evidence="7">
    <location>
        <begin position="122"/>
        <end position="143"/>
    </location>
</feature>
<keyword evidence="6 7" id="KW-0472">Membrane</keyword>
<evidence type="ECO:0000256" key="4">
    <source>
        <dbReference type="ARBA" id="ARBA00022692"/>
    </source>
</evidence>
<evidence type="ECO:0000256" key="3">
    <source>
        <dbReference type="ARBA" id="ARBA00022475"/>
    </source>
</evidence>
<feature type="transmembrane region" description="Helical" evidence="7">
    <location>
        <begin position="91"/>
        <end position="110"/>
    </location>
</feature>
<dbReference type="RefSeq" id="WP_022088830.1">
    <property type="nucleotide sequence ID" value="NZ_JAODBU010000011.1"/>
</dbReference>
<dbReference type="EMBL" id="JAODBU010000011">
    <property type="protein sequence ID" value="MCT7399623.1"/>
    <property type="molecule type" value="Genomic_DNA"/>
</dbReference>
<reference evidence="9" key="1">
    <citation type="submission" date="2022-09" db="EMBL/GenBank/DDBJ databases">
        <title>Eubacterium sp. LFL-14 isolated from human feces.</title>
        <authorList>
            <person name="Liu F."/>
        </authorList>
    </citation>
    <scope>NUCLEOTIDE SEQUENCE</scope>
    <source>
        <strain evidence="9">LFL-14</strain>
    </source>
</reference>
<accession>A0ABT2M5T6</accession>
<evidence type="ECO:0000256" key="7">
    <source>
        <dbReference type="RuleBase" id="RU363032"/>
    </source>
</evidence>
<keyword evidence="4 7" id="KW-0812">Transmembrane</keyword>
<dbReference type="InterPro" id="IPR051393">
    <property type="entry name" value="ABC_transporter_permease"/>
</dbReference>
<organism evidence="9 10">
    <name type="scientific">Eubacterium album</name>
    <dbReference type="NCBI Taxonomy" id="2978477"/>
    <lineage>
        <taxon>Bacteria</taxon>
        <taxon>Bacillati</taxon>
        <taxon>Bacillota</taxon>
        <taxon>Clostridia</taxon>
        <taxon>Eubacteriales</taxon>
        <taxon>Eubacteriaceae</taxon>
        <taxon>Eubacterium</taxon>
    </lineage>
</organism>
<comment type="subcellular location">
    <subcellularLocation>
        <location evidence="1 7">Cell membrane</location>
        <topology evidence="1 7">Multi-pass membrane protein</topology>
    </subcellularLocation>
</comment>
<dbReference type="SUPFAM" id="SSF161098">
    <property type="entry name" value="MetI-like"/>
    <property type="match status" value="1"/>
</dbReference>
<dbReference type="Gene3D" id="1.10.3720.10">
    <property type="entry name" value="MetI-like"/>
    <property type="match status" value="1"/>
</dbReference>
<sequence>MKSKQQVQTKQTNYKPKKHKFSKRDLLGWCVMLPSILLFTFFVWEPLLESVRLSLFSAKGVQLQEFVGLDNYITVINNVSFKAAFLNTFKYIGWSLIIGFFVPIILAIFISETVRGKSFFRFAVYFPNMIPGMAVSLLWVYFFKPGPTGVLNILLSKCGIEPQVWLNNAALVIPLIIIAMTWKSAGSTSLIYMAGISGINPEYYEAAAIDGAGVFQRIFHVTLPCILSLGKTMLILQVISVFQILYEPLVLTNGGPNNASLSIMLLVYQYAFTEFNYPCAAALSVMICIVLILLSGLYMYLTRKKDD</sequence>
<comment type="similarity">
    <text evidence="7">Belongs to the binding-protein-dependent transport system permease family.</text>
</comment>